<dbReference type="Pfam" id="PF02537">
    <property type="entry name" value="CRCB"/>
    <property type="match status" value="1"/>
</dbReference>
<evidence type="ECO:0000256" key="9">
    <source>
        <dbReference type="ARBA" id="ARBA00035120"/>
    </source>
</evidence>
<dbReference type="InterPro" id="IPR003691">
    <property type="entry name" value="FluC"/>
</dbReference>
<comment type="subcellular location">
    <subcellularLocation>
        <location evidence="1 11">Cell membrane</location>
        <topology evidence="1 11">Multi-pass membrane protein</topology>
    </subcellularLocation>
</comment>
<evidence type="ECO:0000313" key="13">
    <source>
        <dbReference type="Proteomes" id="UP000036958"/>
    </source>
</evidence>
<feature type="transmembrane region" description="Helical" evidence="11">
    <location>
        <begin position="120"/>
        <end position="140"/>
    </location>
</feature>
<comment type="catalytic activity">
    <reaction evidence="10">
        <text>fluoride(in) = fluoride(out)</text>
        <dbReference type="Rhea" id="RHEA:76159"/>
        <dbReference type="ChEBI" id="CHEBI:17051"/>
    </reaction>
    <physiologicalReaction direction="left-to-right" evidence="10">
        <dbReference type="Rhea" id="RHEA:76160"/>
    </physiologicalReaction>
</comment>
<evidence type="ECO:0000256" key="8">
    <source>
        <dbReference type="ARBA" id="ARBA00023303"/>
    </source>
</evidence>
<comment type="similarity">
    <text evidence="9 11">Belongs to the fluoride channel Fluc/FEX (TC 1.A.43) family.</text>
</comment>
<accession>A0A0L8V3K6</accession>
<keyword evidence="13" id="KW-1185">Reference proteome</keyword>
<keyword evidence="5 11" id="KW-1133">Transmembrane helix</keyword>
<evidence type="ECO:0000313" key="12">
    <source>
        <dbReference type="EMBL" id="KOH42994.1"/>
    </source>
</evidence>
<keyword evidence="4 11" id="KW-0812">Transmembrane</keyword>
<keyword evidence="11" id="KW-0479">Metal-binding</keyword>
<keyword evidence="3" id="KW-0997">Cell inner membrane</keyword>
<evidence type="ECO:0000256" key="1">
    <source>
        <dbReference type="ARBA" id="ARBA00004651"/>
    </source>
</evidence>
<sequence length="141" mass="15627">MLGTYSFQQKKFEVMLKTILIVGTGGFLGSVARYLTQIAVERWLHSAFPWGTFVANMAGCFIIGLVFAFSERGNLLTPEWRIFFTVGFCGGFTTFSSFAYNNLTMLSENNLFQLFGNVGLSVVLGIFAVYLGIVAVRLVYA</sequence>
<comment type="activity regulation">
    <text evidence="11">Na(+) is not transported, but it plays an essential structural role and its presence is essential for fluoride channel function.</text>
</comment>
<dbReference type="EMBL" id="LGIA01000205">
    <property type="protein sequence ID" value="KOH42994.1"/>
    <property type="molecule type" value="Genomic_DNA"/>
</dbReference>
<evidence type="ECO:0000256" key="5">
    <source>
        <dbReference type="ARBA" id="ARBA00022989"/>
    </source>
</evidence>
<evidence type="ECO:0000256" key="6">
    <source>
        <dbReference type="ARBA" id="ARBA00023065"/>
    </source>
</evidence>
<keyword evidence="6 11" id="KW-0406">Ion transport</keyword>
<keyword evidence="7 11" id="KW-0472">Membrane</keyword>
<dbReference type="STRING" id="1409788.NC99_42100"/>
<dbReference type="PANTHER" id="PTHR28259:SF1">
    <property type="entry name" value="FLUORIDE EXPORT PROTEIN 1-RELATED"/>
    <property type="match status" value="1"/>
</dbReference>
<dbReference type="AlphaFoldDB" id="A0A0L8V3K6"/>
<keyword evidence="11" id="KW-0813">Transport</keyword>
<feature type="binding site" evidence="11">
    <location>
        <position position="93"/>
    </location>
    <ligand>
        <name>Na(+)</name>
        <dbReference type="ChEBI" id="CHEBI:29101"/>
        <note>structural</note>
    </ligand>
</feature>
<gene>
    <name evidence="11" type="primary">fluC</name>
    <name evidence="11" type="synonym">crcB</name>
    <name evidence="12" type="ORF">NC99_42100</name>
</gene>
<dbReference type="GO" id="GO:0005886">
    <property type="term" value="C:plasma membrane"/>
    <property type="evidence" value="ECO:0007669"/>
    <property type="project" value="UniProtKB-SubCell"/>
</dbReference>
<dbReference type="GO" id="GO:0140114">
    <property type="term" value="P:cellular detoxification of fluoride"/>
    <property type="evidence" value="ECO:0007669"/>
    <property type="project" value="UniProtKB-UniRule"/>
</dbReference>
<evidence type="ECO:0000256" key="2">
    <source>
        <dbReference type="ARBA" id="ARBA00022475"/>
    </source>
</evidence>
<dbReference type="PANTHER" id="PTHR28259">
    <property type="entry name" value="FLUORIDE EXPORT PROTEIN 1-RELATED"/>
    <property type="match status" value="1"/>
</dbReference>
<dbReference type="PATRIC" id="fig|1409788.3.peg.4299"/>
<protein>
    <recommendedName>
        <fullName evidence="11">Fluoride-specific ion channel FluC</fullName>
    </recommendedName>
</protein>
<dbReference type="NCBIfam" id="TIGR00494">
    <property type="entry name" value="crcB"/>
    <property type="match status" value="1"/>
</dbReference>
<feature type="transmembrane region" description="Helical" evidence="11">
    <location>
        <begin position="47"/>
        <end position="70"/>
    </location>
</feature>
<organism evidence="12 13">
    <name type="scientific">Sunxiuqinia dokdonensis</name>
    <dbReference type="NCBI Taxonomy" id="1409788"/>
    <lineage>
        <taxon>Bacteria</taxon>
        <taxon>Pseudomonadati</taxon>
        <taxon>Bacteroidota</taxon>
        <taxon>Bacteroidia</taxon>
        <taxon>Marinilabiliales</taxon>
        <taxon>Prolixibacteraceae</taxon>
        <taxon>Sunxiuqinia</taxon>
    </lineage>
</organism>
<feature type="binding site" evidence="11">
    <location>
        <position position="90"/>
    </location>
    <ligand>
        <name>Na(+)</name>
        <dbReference type="ChEBI" id="CHEBI:29101"/>
        <note>structural</note>
    </ligand>
</feature>
<dbReference type="GO" id="GO:0046872">
    <property type="term" value="F:metal ion binding"/>
    <property type="evidence" value="ECO:0007669"/>
    <property type="project" value="UniProtKB-KW"/>
</dbReference>
<keyword evidence="8 11" id="KW-0407">Ion channel</keyword>
<evidence type="ECO:0000256" key="7">
    <source>
        <dbReference type="ARBA" id="ARBA00023136"/>
    </source>
</evidence>
<evidence type="ECO:0000256" key="11">
    <source>
        <dbReference type="HAMAP-Rule" id="MF_00454"/>
    </source>
</evidence>
<comment type="function">
    <text evidence="11">Fluoride-specific ion channel. Important for reducing fluoride concentration in the cell, thus reducing its toxicity.</text>
</comment>
<dbReference type="Proteomes" id="UP000036958">
    <property type="component" value="Unassembled WGS sequence"/>
</dbReference>
<feature type="transmembrane region" description="Helical" evidence="11">
    <location>
        <begin position="12"/>
        <end position="35"/>
    </location>
</feature>
<keyword evidence="2 11" id="KW-1003">Cell membrane</keyword>
<feature type="transmembrane region" description="Helical" evidence="11">
    <location>
        <begin position="82"/>
        <end position="100"/>
    </location>
</feature>
<dbReference type="HAMAP" id="MF_00454">
    <property type="entry name" value="FluC"/>
    <property type="match status" value="1"/>
</dbReference>
<comment type="caution">
    <text evidence="12">The sequence shown here is derived from an EMBL/GenBank/DDBJ whole genome shotgun (WGS) entry which is preliminary data.</text>
</comment>
<reference evidence="13" key="1">
    <citation type="submission" date="2015-07" db="EMBL/GenBank/DDBJ databases">
        <title>Genome sequencing of Sunxiuqinia dokdonensis strain SK.</title>
        <authorList>
            <person name="Ahn S."/>
            <person name="Kim B.-C."/>
        </authorList>
    </citation>
    <scope>NUCLEOTIDE SEQUENCE [LARGE SCALE GENOMIC DNA]</scope>
    <source>
        <strain evidence="13">SK</strain>
    </source>
</reference>
<name>A0A0L8V3K6_9BACT</name>
<proteinExistence type="inferred from homology"/>
<evidence type="ECO:0000256" key="10">
    <source>
        <dbReference type="ARBA" id="ARBA00035585"/>
    </source>
</evidence>
<evidence type="ECO:0000256" key="3">
    <source>
        <dbReference type="ARBA" id="ARBA00022519"/>
    </source>
</evidence>
<keyword evidence="11" id="KW-0915">Sodium</keyword>
<evidence type="ECO:0000256" key="4">
    <source>
        <dbReference type="ARBA" id="ARBA00022692"/>
    </source>
</evidence>
<dbReference type="GO" id="GO:0062054">
    <property type="term" value="F:fluoride channel activity"/>
    <property type="evidence" value="ECO:0007669"/>
    <property type="project" value="UniProtKB-UniRule"/>
</dbReference>